<keyword evidence="10" id="KW-0378">Hydrolase</keyword>
<evidence type="ECO:0000256" key="7">
    <source>
        <dbReference type="ARBA" id="ARBA00022692"/>
    </source>
</evidence>
<evidence type="ECO:0000313" key="36">
    <source>
        <dbReference type="EMBL" id="ELK13468.1"/>
    </source>
</evidence>
<dbReference type="GO" id="GO:0046340">
    <property type="term" value="P:diacylglycerol catabolic process"/>
    <property type="evidence" value="ECO:0007669"/>
    <property type="project" value="TreeGrafter"/>
</dbReference>
<keyword evidence="16 34" id="KW-0472">Membrane</keyword>
<accession>L5KRR3</accession>
<evidence type="ECO:0000256" key="12">
    <source>
        <dbReference type="ARBA" id="ARBA00022963"/>
    </source>
</evidence>
<evidence type="ECO:0000256" key="22">
    <source>
        <dbReference type="ARBA" id="ARBA00037872"/>
    </source>
</evidence>
<dbReference type="GO" id="GO:0046872">
    <property type="term" value="F:metal ion binding"/>
    <property type="evidence" value="ECO:0007669"/>
    <property type="project" value="UniProtKB-KW"/>
</dbReference>
<dbReference type="Proteomes" id="UP000010552">
    <property type="component" value="Unassembled WGS sequence"/>
</dbReference>
<protein>
    <recommendedName>
        <fullName evidence="30">Diacylglycerol lipase-alpha</fullName>
        <ecNumber evidence="21">3.1.1.116</ecNumber>
    </recommendedName>
    <alternativeName>
        <fullName evidence="32">Neural stem cell-derived dendrite regulator</fullName>
    </alternativeName>
    <alternativeName>
        <fullName evidence="31">Sn1-specific diacylglycerol lipase alpha</fullName>
    </alternativeName>
</protein>
<dbReference type="GO" id="GO:0098921">
    <property type="term" value="P:retrograde trans-synaptic signaling by endocannabinoid"/>
    <property type="evidence" value="ECO:0007669"/>
    <property type="project" value="UniProtKB-ARBA"/>
</dbReference>
<dbReference type="EMBL" id="KB030625">
    <property type="protein sequence ID" value="ELK13468.1"/>
    <property type="molecule type" value="Genomic_DNA"/>
</dbReference>
<feature type="region of interest" description="Disordered" evidence="33">
    <location>
        <begin position="1140"/>
        <end position="1165"/>
    </location>
</feature>
<keyword evidence="18" id="KW-0628">Postsynaptic cell membrane</keyword>
<keyword evidence="37" id="KW-1185">Reference proteome</keyword>
<evidence type="ECO:0000256" key="16">
    <source>
        <dbReference type="ARBA" id="ARBA00023136"/>
    </source>
</evidence>
<evidence type="ECO:0000256" key="26">
    <source>
        <dbReference type="ARBA" id="ARBA00050861"/>
    </source>
</evidence>
<evidence type="ECO:0000259" key="35">
    <source>
        <dbReference type="Pfam" id="PF01764"/>
    </source>
</evidence>
<evidence type="ECO:0000256" key="13">
    <source>
        <dbReference type="ARBA" id="ARBA00022989"/>
    </source>
</evidence>
<dbReference type="Pfam" id="PF01764">
    <property type="entry name" value="Lipase_3"/>
    <property type="match status" value="1"/>
</dbReference>
<evidence type="ECO:0000256" key="18">
    <source>
        <dbReference type="ARBA" id="ARBA00023257"/>
    </source>
</evidence>
<evidence type="ECO:0000256" key="30">
    <source>
        <dbReference type="ARBA" id="ARBA00071957"/>
    </source>
</evidence>
<keyword evidence="6" id="KW-0597">Phosphoprotein</keyword>
<evidence type="ECO:0000256" key="17">
    <source>
        <dbReference type="ARBA" id="ARBA00023180"/>
    </source>
</evidence>
<dbReference type="STRING" id="9402.L5KRR3"/>
<dbReference type="InterPro" id="IPR002921">
    <property type="entry name" value="Fungal_lipase-type"/>
</dbReference>
<keyword evidence="19" id="KW-0966">Cell projection</keyword>
<evidence type="ECO:0000313" key="37">
    <source>
        <dbReference type="Proteomes" id="UP000010552"/>
    </source>
</evidence>
<dbReference type="InterPro" id="IPR029058">
    <property type="entry name" value="AB_hydrolase_fold"/>
</dbReference>
<comment type="catalytic activity">
    <reaction evidence="24">
        <text>1-(9Z-octadecenoyl)-2-octadecanoyl-sn-glycerol + H2O = 2-octadecanoylglycerol + (9Z)-octadecenoate + H(+)</text>
        <dbReference type="Rhea" id="RHEA:38519"/>
        <dbReference type="ChEBI" id="CHEBI:15377"/>
        <dbReference type="ChEBI" id="CHEBI:15378"/>
        <dbReference type="ChEBI" id="CHEBI:30823"/>
        <dbReference type="ChEBI" id="CHEBI:75448"/>
        <dbReference type="ChEBI" id="CHEBI:75456"/>
    </reaction>
    <physiologicalReaction direction="left-to-right" evidence="24">
        <dbReference type="Rhea" id="RHEA:38520"/>
    </physiologicalReaction>
</comment>
<keyword evidence="15" id="KW-0443">Lipid metabolism</keyword>
<evidence type="ECO:0000256" key="15">
    <source>
        <dbReference type="ARBA" id="ARBA00023098"/>
    </source>
</evidence>
<dbReference type="eggNOG" id="KOG2088">
    <property type="taxonomic scope" value="Eukaryota"/>
</dbReference>
<evidence type="ECO:0000256" key="33">
    <source>
        <dbReference type="SAM" id="MobiDB-lite"/>
    </source>
</evidence>
<keyword evidence="9" id="KW-0967">Endosome</keyword>
<evidence type="ECO:0000256" key="9">
    <source>
        <dbReference type="ARBA" id="ARBA00022753"/>
    </source>
</evidence>
<dbReference type="PANTHER" id="PTHR45792">
    <property type="entry name" value="DIACYLGLYCEROL LIPASE HOMOLOG-RELATED"/>
    <property type="match status" value="1"/>
</dbReference>
<feature type="transmembrane region" description="Helical" evidence="34">
    <location>
        <begin position="127"/>
        <end position="148"/>
    </location>
</feature>
<evidence type="ECO:0000256" key="11">
    <source>
        <dbReference type="ARBA" id="ARBA00022837"/>
    </source>
</evidence>
<dbReference type="Gene3D" id="3.40.50.1820">
    <property type="entry name" value="alpha/beta hydrolase"/>
    <property type="match status" value="1"/>
</dbReference>
<evidence type="ECO:0000256" key="21">
    <source>
        <dbReference type="ARBA" id="ARBA00026104"/>
    </source>
</evidence>
<keyword evidence="8" id="KW-0479">Metal-binding</keyword>
<evidence type="ECO:0000256" key="28">
    <source>
        <dbReference type="ARBA" id="ARBA00052463"/>
    </source>
</evidence>
<comment type="subunit">
    <text evidence="29">Interacts (via C-terminal) with CAMK2A; leading to the phosphorylation and inhibition of DAGLA enzymatic activity. Interacts (via PPXXF motif) with HOMER1 and HOMER2; this interaction is required for DAGLA membrane localization.</text>
</comment>
<feature type="domain" description="Fungal lipase-type" evidence="35">
    <location>
        <begin position="505"/>
        <end position="607"/>
    </location>
</feature>
<dbReference type="InterPro" id="IPR052214">
    <property type="entry name" value="DAG_Lipase-Related"/>
</dbReference>
<evidence type="ECO:0000256" key="5">
    <source>
        <dbReference type="ARBA" id="ARBA00022475"/>
    </source>
</evidence>
<evidence type="ECO:0000256" key="1">
    <source>
        <dbReference type="ARBA" id="ARBA00001913"/>
    </source>
</evidence>
<reference evidence="37" key="1">
    <citation type="journal article" date="2013" name="Science">
        <title>Comparative analysis of bat genomes provides insight into the evolution of flight and immunity.</title>
        <authorList>
            <person name="Zhang G."/>
            <person name="Cowled C."/>
            <person name="Shi Z."/>
            <person name="Huang Z."/>
            <person name="Bishop-Lilly K.A."/>
            <person name="Fang X."/>
            <person name="Wynne J.W."/>
            <person name="Xiong Z."/>
            <person name="Baker M.L."/>
            <person name="Zhao W."/>
            <person name="Tachedjian M."/>
            <person name="Zhu Y."/>
            <person name="Zhou P."/>
            <person name="Jiang X."/>
            <person name="Ng J."/>
            <person name="Yang L."/>
            <person name="Wu L."/>
            <person name="Xiao J."/>
            <person name="Feng Y."/>
            <person name="Chen Y."/>
            <person name="Sun X."/>
            <person name="Zhang Y."/>
            <person name="Marsh G.A."/>
            <person name="Crameri G."/>
            <person name="Broder C.C."/>
            <person name="Frey K.G."/>
            <person name="Wang L.F."/>
            <person name="Wang J."/>
        </authorList>
    </citation>
    <scope>NUCLEOTIDE SEQUENCE [LARGE SCALE GENOMIC DNA]</scope>
</reference>
<feature type="transmembrane region" description="Helical" evidence="34">
    <location>
        <begin position="359"/>
        <end position="377"/>
    </location>
</feature>
<dbReference type="GO" id="GO:0031901">
    <property type="term" value="C:early endosome membrane"/>
    <property type="evidence" value="ECO:0007669"/>
    <property type="project" value="UniProtKB-SubCell"/>
</dbReference>
<feature type="transmembrane region" description="Helical" evidence="34">
    <location>
        <begin position="96"/>
        <end position="115"/>
    </location>
</feature>
<dbReference type="InParanoid" id="L5KRR3"/>
<dbReference type="PANTHER" id="PTHR45792:SF8">
    <property type="entry name" value="DIACYLGLYCEROL LIPASE-ALPHA"/>
    <property type="match status" value="1"/>
</dbReference>
<dbReference type="GO" id="GO:0019369">
    <property type="term" value="P:arachidonate metabolic process"/>
    <property type="evidence" value="ECO:0007669"/>
    <property type="project" value="UniProtKB-ARBA"/>
</dbReference>
<evidence type="ECO:0000256" key="31">
    <source>
        <dbReference type="ARBA" id="ARBA00081678"/>
    </source>
</evidence>
<name>L5KRR3_PTEAL</name>
<evidence type="ECO:0000256" key="32">
    <source>
        <dbReference type="ARBA" id="ARBA00082132"/>
    </source>
</evidence>
<evidence type="ECO:0000256" key="4">
    <source>
        <dbReference type="ARBA" id="ARBA00010701"/>
    </source>
</evidence>
<dbReference type="GO" id="GO:0098839">
    <property type="term" value="C:postsynaptic density membrane"/>
    <property type="evidence" value="ECO:0007669"/>
    <property type="project" value="UniProtKB-SubCell"/>
</dbReference>
<comment type="catalytic activity">
    <reaction evidence="27">
        <text>1-octadecanoyl-2-(5Z,8Z,11Z,14Z-eicosatetraenoyl)-sn-glycerol + H2O = 2-(5Z,8Z,11Z,14Z-eicosatetraenoyl)-glycerol + octadecanoate + H(+)</text>
        <dbReference type="Rhea" id="RHEA:38507"/>
        <dbReference type="ChEBI" id="CHEBI:15377"/>
        <dbReference type="ChEBI" id="CHEBI:15378"/>
        <dbReference type="ChEBI" id="CHEBI:25629"/>
        <dbReference type="ChEBI" id="CHEBI:52392"/>
        <dbReference type="ChEBI" id="CHEBI:75728"/>
    </reaction>
    <physiologicalReaction direction="left-to-right" evidence="27">
        <dbReference type="Rhea" id="RHEA:38508"/>
    </physiologicalReaction>
</comment>
<evidence type="ECO:0000256" key="24">
    <source>
        <dbReference type="ARBA" id="ARBA00050486"/>
    </source>
</evidence>
<dbReference type="FunFam" id="3.40.50.1820:FF:000015">
    <property type="entry name" value="Sn1-specific diacylglycerol lipase alpha"/>
    <property type="match status" value="1"/>
</dbReference>
<evidence type="ECO:0000256" key="20">
    <source>
        <dbReference type="ARBA" id="ARBA00024531"/>
    </source>
</evidence>
<keyword evidence="12" id="KW-0442">Lipid degradation</keyword>
<comment type="subcellular location">
    <subcellularLocation>
        <location evidence="2">Cell projection</location>
        <location evidence="2">Dendritic spine membrane</location>
        <topology evidence="2">Multi-pass membrane protein</topology>
    </subcellularLocation>
    <subcellularLocation>
        <location evidence="3">Early endosome membrane</location>
        <topology evidence="3">Multi-pass membrane protein</topology>
    </subcellularLocation>
    <subcellularLocation>
        <location evidence="22">Postsynaptic density membrane</location>
        <topology evidence="22">Multi-pass membrane protein</topology>
    </subcellularLocation>
</comment>
<dbReference type="GO" id="GO:0047372">
    <property type="term" value="F:monoacylglycerol lipase activity"/>
    <property type="evidence" value="ECO:0007669"/>
    <property type="project" value="UniProtKB-ARBA"/>
</dbReference>
<proteinExistence type="inferred from homology"/>
<comment type="similarity">
    <text evidence="4">Belongs to the AB hydrolase superfamily. Lipase family.</text>
</comment>
<dbReference type="AlphaFoldDB" id="L5KRR3"/>
<feature type="region of interest" description="Disordered" evidence="33">
    <location>
        <begin position="1095"/>
        <end position="1114"/>
    </location>
</feature>
<keyword evidence="7 34" id="KW-0812">Transmembrane</keyword>
<organism evidence="36 37">
    <name type="scientific">Pteropus alecto</name>
    <name type="common">Black flying fox</name>
    <dbReference type="NCBI Taxonomy" id="9402"/>
    <lineage>
        <taxon>Eukaryota</taxon>
        <taxon>Metazoa</taxon>
        <taxon>Chordata</taxon>
        <taxon>Craniata</taxon>
        <taxon>Vertebrata</taxon>
        <taxon>Euteleostomi</taxon>
        <taxon>Mammalia</taxon>
        <taxon>Eutheria</taxon>
        <taxon>Laurasiatheria</taxon>
        <taxon>Chiroptera</taxon>
        <taxon>Yinpterochiroptera</taxon>
        <taxon>Pteropodoidea</taxon>
        <taxon>Pteropodidae</taxon>
        <taxon>Pteropodinae</taxon>
        <taxon>Pteropus</taxon>
    </lineage>
</organism>
<keyword evidence="11" id="KW-0106">Calcium</keyword>
<comment type="catalytic activity">
    <reaction evidence="20">
        <text>a 1,2-diacyl-sn-glycerol + H2O = a 2-acylglycerol + a fatty acid + H(+)</text>
        <dbReference type="Rhea" id="RHEA:33275"/>
        <dbReference type="ChEBI" id="CHEBI:15377"/>
        <dbReference type="ChEBI" id="CHEBI:15378"/>
        <dbReference type="ChEBI" id="CHEBI:17389"/>
        <dbReference type="ChEBI" id="CHEBI:17815"/>
        <dbReference type="ChEBI" id="CHEBI:28868"/>
        <dbReference type="EC" id="3.1.1.116"/>
    </reaction>
    <physiologicalReaction direction="left-to-right" evidence="20">
        <dbReference type="Rhea" id="RHEA:33276"/>
    </physiologicalReaction>
</comment>
<feature type="transmembrane region" description="Helical" evidence="34">
    <location>
        <begin position="202"/>
        <end position="224"/>
    </location>
</feature>
<comment type="catalytic activity">
    <reaction evidence="26">
        <text>1-(9Z-octadecenoyl)-2-(5Z,8Z,11Z,14Z-eicosatetraenoyl)-sn-glycerol + H2O = 2-(5Z,8Z,11Z,14Z-eicosatetraenoyl)-glycerol + (9Z)-octadecenoate + H(+)</text>
        <dbReference type="Rhea" id="RHEA:38515"/>
        <dbReference type="ChEBI" id="CHEBI:15377"/>
        <dbReference type="ChEBI" id="CHEBI:15378"/>
        <dbReference type="ChEBI" id="CHEBI:30823"/>
        <dbReference type="ChEBI" id="CHEBI:52392"/>
        <dbReference type="ChEBI" id="CHEBI:75449"/>
    </reaction>
    <physiologicalReaction direction="left-to-right" evidence="26">
        <dbReference type="Rhea" id="RHEA:38516"/>
    </physiologicalReaction>
</comment>
<keyword evidence="13 34" id="KW-1133">Transmembrane helix</keyword>
<keyword evidence="5" id="KW-1003">Cell membrane</keyword>
<keyword evidence="17" id="KW-0325">Glycoprotein</keyword>
<keyword evidence="14" id="KW-0770">Synapse</keyword>
<dbReference type="CDD" id="cd00519">
    <property type="entry name" value="Lipase_3"/>
    <property type="match status" value="1"/>
</dbReference>
<evidence type="ECO:0000256" key="27">
    <source>
        <dbReference type="ARBA" id="ARBA00052106"/>
    </source>
</evidence>
<comment type="catalytic activity">
    <reaction evidence="23">
        <text>1,2-di-(9Z-octadecenoyl)-sn-glycerol + H2O = 2-(9Z-octadecenoyl)-glycerol + (9Z)-octadecenoate + H(+)</text>
        <dbReference type="Rhea" id="RHEA:38511"/>
        <dbReference type="ChEBI" id="CHEBI:15377"/>
        <dbReference type="ChEBI" id="CHEBI:15378"/>
        <dbReference type="ChEBI" id="CHEBI:30823"/>
        <dbReference type="ChEBI" id="CHEBI:52333"/>
        <dbReference type="ChEBI" id="CHEBI:73990"/>
    </reaction>
    <physiologicalReaction direction="left-to-right" evidence="23">
        <dbReference type="Rhea" id="RHEA:38512"/>
    </physiologicalReaction>
</comment>
<evidence type="ECO:0000256" key="19">
    <source>
        <dbReference type="ARBA" id="ARBA00023273"/>
    </source>
</evidence>
<evidence type="ECO:0000256" key="23">
    <source>
        <dbReference type="ARBA" id="ARBA00048382"/>
    </source>
</evidence>
<evidence type="ECO:0000256" key="34">
    <source>
        <dbReference type="SAM" id="Phobius"/>
    </source>
</evidence>
<evidence type="ECO:0000256" key="6">
    <source>
        <dbReference type="ARBA" id="ARBA00022553"/>
    </source>
</evidence>
<comment type="catalytic activity">
    <reaction evidence="28">
        <text>1-(9Z-octadecenoyl)-2-O-(5Z,8Z,11Z,14Z-eicosatetraenyl)-sn-glycerol + H2O = 2-O-(5Z,8Z,11Z,14Z)-eicosatetraenylglycerol + (9Z)-octadecenoate + H(+)</text>
        <dbReference type="Rhea" id="RHEA:38527"/>
        <dbReference type="ChEBI" id="CHEBI:15377"/>
        <dbReference type="ChEBI" id="CHEBI:15378"/>
        <dbReference type="ChEBI" id="CHEBI:30823"/>
        <dbReference type="ChEBI" id="CHEBI:75913"/>
        <dbReference type="ChEBI" id="CHEBI:75914"/>
    </reaction>
    <physiologicalReaction direction="left-to-right" evidence="28">
        <dbReference type="Rhea" id="RHEA:38528"/>
    </physiologicalReaction>
</comment>
<sequence>MPGIVVFRRRWSVGSDDLVLPAIFLFLLHTTCSQQAVPETYKPLGDSHVEPRDLTWPPPDLSPALGKAAAAVSPLLAAGLPALASCPWPSVSSEALSARFVILSVVLFGLVYNPHEACSLNLVDHGRGYLGILLSCMIAEMAIIWLSMRGGILYTEPRESMQYVLYVRLAILVIEFIYAIVGIVWLTQYYTSCNDLTAKNVTLGMVVCNWVVILSVCITVLCVFDPTGRTFVKLRATKRRQRNLRTYNLRHRLEEGQATSWSRRLKVFLCCTRTKDSQSDAYSEIAYLFAEFFRDLDIVPSDIIAGLVLLRQRQRAKRNAVLDEANNDILAFLSGMPVTRNTKYLDLKNSQEMLRYKEVCYYMLFALAAYGWPMYLMRKPACGLCQLARSCSCCLCPTRPRFAPGVTIEEDNCCGCNAIAIRRHFLDENMTAVDIVYTSCHDAVYETPFYVAVDHDKKKVVISIRGTLSPKPRPSPVPSPHKDALTDLTGDAERLPVEGHHGTWLGHKGMVLSAEYIKKKLEQEMVLSQAFGRDLGRGTKHYGLIVVGHSLGAGTAAILSFLLRPQYPTLKCFAYSPPGGLLSEDAMEYSKEFVTAVVLGKDLVPRQVSVAPSLHCPSLGWSSLLRASPGLYVALTQTPTHPKDPRAPLCALRIGLSQLEGFRRQLLDVLQRSTKPKWRIIVGATKCIPKSELPEEVEVAALASTRLWTHPSDLTIALSASTPLYPPGRIIHVVHNHPAEQCCCCEQEEPTYFAIWGDNKAFNEVIISPAMLHEHLPYVVMEGLNKVLENYNKGKTALLSAAKVMVSPTEVDLTPELIFQQQPLPTGPSMPAGLALELPTADHRNSSVRSKSQSEMSLEGFSEGQLLSPVAAAAAARQDPVELLLLSTQERLAAELQARRAPLATMESLSDTESLYSFDSRRSSGFRSIRGSPSLHAVLERDEGHLFYIDPAIPEENPSLSSRTELLAADSLSKHSQDTQPLEAALGSGGATPERPPSAAATDQEEEGGGGVAPRGELALHNGRLGDSPSPQVLEFAEFIDSLFNLDSKSSSLQDLYCMVVPESPTSDYAEGPKSPSQQEILLRAQFEPNLVPKPPRRFAGSADPSSGISLSPSFPLSSSGELMDLTPTGLSSQECLAVDKIRTSTPTGHGASPTKQDDLVISAR</sequence>
<dbReference type="FunCoup" id="L5KRR3">
    <property type="interactions" value="1147"/>
</dbReference>
<evidence type="ECO:0000256" key="29">
    <source>
        <dbReference type="ARBA" id="ARBA00063298"/>
    </source>
</evidence>
<evidence type="ECO:0000256" key="8">
    <source>
        <dbReference type="ARBA" id="ARBA00022723"/>
    </source>
</evidence>
<evidence type="ECO:0000256" key="3">
    <source>
        <dbReference type="ARBA" id="ARBA00004520"/>
    </source>
</evidence>
<evidence type="ECO:0000256" key="10">
    <source>
        <dbReference type="ARBA" id="ARBA00022801"/>
    </source>
</evidence>
<comment type="catalytic activity">
    <reaction evidence="25">
        <text>1-(9Z-octadecenoyl)-2-(9Z,12Z-octadecadienoyl)-sn-glycerol + H2O = 2-(9Z,12Z-octadecadienoyl)-glycerol + (9Z)-octadecenoate + H(+)</text>
        <dbReference type="Rhea" id="RHEA:38523"/>
        <dbReference type="ChEBI" id="CHEBI:15377"/>
        <dbReference type="ChEBI" id="CHEBI:15378"/>
        <dbReference type="ChEBI" id="CHEBI:30823"/>
        <dbReference type="ChEBI" id="CHEBI:75450"/>
        <dbReference type="ChEBI" id="CHEBI:75457"/>
    </reaction>
    <physiologicalReaction direction="left-to-right" evidence="25">
        <dbReference type="Rhea" id="RHEA:38524"/>
    </physiologicalReaction>
</comment>
<feature type="region of interest" description="Disordered" evidence="33">
    <location>
        <begin position="972"/>
        <end position="1026"/>
    </location>
</feature>
<evidence type="ECO:0000256" key="2">
    <source>
        <dbReference type="ARBA" id="ARBA00004332"/>
    </source>
</evidence>
<evidence type="ECO:0000256" key="14">
    <source>
        <dbReference type="ARBA" id="ARBA00023018"/>
    </source>
</evidence>
<dbReference type="SUPFAM" id="SSF53474">
    <property type="entry name" value="alpha/beta-Hydrolases"/>
    <property type="match status" value="1"/>
</dbReference>
<dbReference type="EC" id="3.1.1.116" evidence="21"/>
<comment type="cofactor">
    <cofactor evidence="1">
        <name>Ca(2+)</name>
        <dbReference type="ChEBI" id="CHEBI:29108"/>
    </cofactor>
</comment>
<feature type="compositionally biased region" description="Low complexity" evidence="33">
    <location>
        <begin position="1101"/>
        <end position="1114"/>
    </location>
</feature>
<gene>
    <name evidence="36" type="ORF">PAL_GLEAN10011503</name>
</gene>
<dbReference type="GO" id="GO:0032591">
    <property type="term" value="C:dendritic spine membrane"/>
    <property type="evidence" value="ECO:0007669"/>
    <property type="project" value="UniProtKB-SubCell"/>
</dbReference>
<feature type="transmembrane region" description="Helical" evidence="34">
    <location>
        <begin position="169"/>
        <end position="190"/>
    </location>
</feature>
<evidence type="ECO:0000256" key="25">
    <source>
        <dbReference type="ARBA" id="ARBA00050709"/>
    </source>
</evidence>
<dbReference type="GO" id="GO:0004465">
    <property type="term" value="F:lipoprotein lipase activity"/>
    <property type="evidence" value="ECO:0007669"/>
    <property type="project" value="TreeGrafter"/>
</dbReference>